<keyword evidence="14" id="KW-1185">Reference proteome</keyword>
<dbReference type="Gene3D" id="1.10.1410.10">
    <property type="match status" value="1"/>
</dbReference>
<dbReference type="EMBL" id="JBICBT010001199">
    <property type="protein sequence ID" value="KAL3078704.1"/>
    <property type="molecule type" value="Genomic_DNA"/>
</dbReference>
<proteinExistence type="inferred from homology"/>
<feature type="region of interest" description="Disordered" evidence="11">
    <location>
        <begin position="1192"/>
        <end position="1235"/>
    </location>
</feature>
<feature type="compositionally biased region" description="Basic and acidic residues" evidence="11">
    <location>
        <begin position="1062"/>
        <end position="1144"/>
    </location>
</feature>
<feature type="region of interest" description="Disordered" evidence="11">
    <location>
        <begin position="1035"/>
        <end position="1176"/>
    </location>
</feature>
<evidence type="ECO:0000256" key="6">
    <source>
        <dbReference type="ARBA" id="ARBA00022741"/>
    </source>
</evidence>
<evidence type="ECO:0000256" key="3">
    <source>
        <dbReference type="ARBA" id="ARBA00012388"/>
    </source>
</evidence>
<evidence type="ECO:0000256" key="8">
    <source>
        <dbReference type="ARBA" id="ARBA00023242"/>
    </source>
</evidence>
<feature type="compositionally biased region" description="Basic and acidic residues" evidence="11">
    <location>
        <begin position="1035"/>
        <end position="1047"/>
    </location>
</feature>
<evidence type="ECO:0000256" key="11">
    <source>
        <dbReference type="SAM" id="MobiDB-lite"/>
    </source>
</evidence>
<keyword evidence="7" id="KW-0067">ATP-binding</keyword>
<keyword evidence="8" id="KW-0539">Nucleus</keyword>
<evidence type="ECO:0000256" key="2">
    <source>
        <dbReference type="ARBA" id="ARBA00010912"/>
    </source>
</evidence>
<dbReference type="PANTHER" id="PTHR10682:SF10">
    <property type="entry name" value="POLYNUCLEOTIDE ADENYLYLTRANSFERASE"/>
    <property type="match status" value="1"/>
</dbReference>
<comment type="subcellular location">
    <subcellularLocation>
        <location evidence="1">Nucleus</location>
    </subcellularLocation>
</comment>
<evidence type="ECO:0000259" key="12">
    <source>
        <dbReference type="Pfam" id="PF04928"/>
    </source>
</evidence>
<dbReference type="Proteomes" id="UP001620626">
    <property type="component" value="Unassembled WGS sequence"/>
</dbReference>
<keyword evidence="4" id="KW-0507">mRNA processing</keyword>
<protein>
    <recommendedName>
        <fullName evidence="3">polynucleotide adenylyltransferase</fullName>
        <ecNumber evidence="3">2.7.7.19</ecNumber>
    </recommendedName>
</protein>
<comment type="catalytic activity">
    <reaction evidence="9">
        <text>RNA(n) + ATP = RNA(n)-3'-adenine ribonucleotide + diphosphate</text>
        <dbReference type="Rhea" id="RHEA:11332"/>
        <dbReference type="Rhea" id="RHEA-COMP:14527"/>
        <dbReference type="Rhea" id="RHEA-COMP:17347"/>
        <dbReference type="ChEBI" id="CHEBI:30616"/>
        <dbReference type="ChEBI" id="CHEBI:33019"/>
        <dbReference type="ChEBI" id="CHEBI:140395"/>
        <dbReference type="ChEBI" id="CHEBI:173115"/>
        <dbReference type="EC" id="2.7.7.19"/>
    </reaction>
</comment>
<dbReference type="GO" id="GO:0006397">
    <property type="term" value="P:mRNA processing"/>
    <property type="evidence" value="ECO:0007669"/>
    <property type="project" value="UniProtKB-KW"/>
</dbReference>
<dbReference type="CDD" id="cd05402">
    <property type="entry name" value="NT_PAP_TUTase"/>
    <property type="match status" value="1"/>
</dbReference>
<keyword evidence="5" id="KW-0808">Transferase</keyword>
<gene>
    <name evidence="13" type="ORF">niasHT_034854</name>
</gene>
<comment type="caution">
    <text evidence="13">The sequence shown here is derived from an EMBL/GenBank/DDBJ whole genome shotgun (WGS) entry which is preliminary data.</text>
</comment>
<dbReference type="GO" id="GO:0005634">
    <property type="term" value="C:nucleus"/>
    <property type="evidence" value="ECO:0007669"/>
    <property type="project" value="UniProtKB-SubCell"/>
</dbReference>
<evidence type="ECO:0000256" key="10">
    <source>
        <dbReference type="SAM" id="Coils"/>
    </source>
</evidence>
<feature type="compositionally biased region" description="Basic and acidic residues" evidence="11">
    <location>
        <begin position="1215"/>
        <end position="1235"/>
    </location>
</feature>
<comment type="similarity">
    <text evidence="2">Belongs to the poly(A) polymerase family.</text>
</comment>
<dbReference type="SUPFAM" id="SSF81631">
    <property type="entry name" value="PAP/OAS1 substrate-binding domain"/>
    <property type="match status" value="1"/>
</dbReference>
<reference evidence="13 14" key="1">
    <citation type="submission" date="2024-10" db="EMBL/GenBank/DDBJ databases">
        <authorList>
            <person name="Kim D."/>
        </authorList>
    </citation>
    <scope>NUCLEOTIDE SEQUENCE [LARGE SCALE GENOMIC DNA]</scope>
    <source>
        <strain evidence="13">BH-2024</strain>
    </source>
</reference>
<dbReference type="SUPFAM" id="SSF81301">
    <property type="entry name" value="Nucleotidyltransferase"/>
    <property type="match status" value="1"/>
</dbReference>
<dbReference type="InterPro" id="IPR043519">
    <property type="entry name" value="NT_sf"/>
</dbReference>
<dbReference type="InterPro" id="IPR007012">
    <property type="entry name" value="PolA_pol_cen_dom"/>
</dbReference>
<dbReference type="EC" id="2.7.7.19" evidence="3"/>
<accession>A0ABD2IER0</accession>
<dbReference type="PANTHER" id="PTHR10682">
    <property type="entry name" value="POLY A POLYMERASE"/>
    <property type="match status" value="1"/>
</dbReference>
<feature type="region of interest" description="Disordered" evidence="11">
    <location>
        <begin position="1"/>
        <end position="23"/>
    </location>
</feature>
<keyword evidence="6" id="KW-0547">Nucleotide-binding</keyword>
<feature type="coiled-coil region" evidence="10">
    <location>
        <begin position="1367"/>
        <end position="1394"/>
    </location>
</feature>
<evidence type="ECO:0000256" key="5">
    <source>
        <dbReference type="ARBA" id="ARBA00022679"/>
    </source>
</evidence>
<evidence type="ECO:0000256" key="4">
    <source>
        <dbReference type="ARBA" id="ARBA00022664"/>
    </source>
</evidence>
<feature type="compositionally biased region" description="Basic and acidic residues" evidence="11">
    <location>
        <begin position="1"/>
        <end position="18"/>
    </location>
</feature>
<evidence type="ECO:0000313" key="14">
    <source>
        <dbReference type="Proteomes" id="UP001620626"/>
    </source>
</evidence>
<evidence type="ECO:0000313" key="13">
    <source>
        <dbReference type="EMBL" id="KAL3078704.1"/>
    </source>
</evidence>
<dbReference type="GO" id="GO:0005524">
    <property type="term" value="F:ATP binding"/>
    <property type="evidence" value="ECO:0007669"/>
    <property type="project" value="UniProtKB-KW"/>
</dbReference>
<evidence type="ECO:0000256" key="1">
    <source>
        <dbReference type="ARBA" id="ARBA00004123"/>
    </source>
</evidence>
<dbReference type="GO" id="GO:1990817">
    <property type="term" value="F:poly(A) RNA polymerase activity"/>
    <property type="evidence" value="ECO:0007669"/>
    <property type="project" value="UniProtKB-EC"/>
</dbReference>
<keyword evidence="10" id="KW-0175">Coiled coil</keyword>
<feature type="compositionally biased region" description="Basic and acidic residues" evidence="11">
    <location>
        <begin position="1152"/>
        <end position="1173"/>
    </location>
</feature>
<evidence type="ECO:0000256" key="9">
    <source>
        <dbReference type="ARBA" id="ARBA00048830"/>
    </source>
</evidence>
<organism evidence="13 14">
    <name type="scientific">Heterodera trifolii</name>
    <dbReference type="NCBI Taxonomy" id="157864"/>
    <lineage>
        <taxon>Eukaryota</taxon>
        <taxon>Metazoa</taxon>
        <taxon>Ecdysozoa</taxon>
        <taxon>Nematoda</taxon>
        <taxon>Chromadorea</taxon>
        <taxon>Rhabditida</taxon>
        <taxon>Tylenchina</taxon>
        <taxon>Tylenchomorpha</taxon>
        <taxon>Tylenchoidea</taxon>
        <taxon>Heteroderidae</taxon>
        <taxon>Heteroderinae</taxon>
        <taxon>Heterodera</taxon>
    </lineage>
</organism>
<name>A0ABD2IER0_9BILA</name>
<feature type="compositionally biased region" description="Basic and acidic residues" evidence="11">
    <location>
        <begin position="1192"/>
        <end position="1204"/>
    </location>
</feature>
<dbReference type="Gene3D" id="3.30.460.10">
    <property type="entry name" value="Beta Polymerase, domain 2"/>
    <property type="match status" value="1"/>
</dbReference>
<feature type="compositionally biased region" description="Basic residues" evidence="11">
    <location>
        <begin position="1048"/>
        <end position="1061"/>
    </location>
</feature>
<evidence type="ECO:0000256" key="7">
    <source>
        <dbReference type="ARBA" id="ARBA00022840"/>
    </source>
</evidence>
<dbReference type="Pfam" id="PF04928">
    <property type="entry name" value="PAP_central"/>
    <property type="match status" value="1"/>
</dbReference>
<feature type="domain" description="Poly(A) polymerase central" evidence="12">
    <location>
        <begin position="1667"/>
        <end position="1811"/>
    </location>
</feature>
<sequence length="1971" mass="229198">MEQKYWKIGAKTEERTDGNGDDQSDNFISQLRAMLSKVKMAKIGQKGGFDRDLTEWHQQNLKKMLAQSTRPIGKGKLSEYFDPQKAKWENELTFRLRQFATLGDEKHADERMKLALARMLEIVGGMPSLFGTLSIIYFEFTSQLDVLNWLLRSYFDFLFAASQLATRKALLSIDLLVFLKSIDQLVRQKGAGREFGWNSFRMELAQFFDHIQLIGTESDILSIELECIVKLLLLHRLEKELEGMPKVGEGWTVSAFLNVPDQNEEQKQTLDTKIEQMRHRLERENAEQFEKFVDTKKELRIGLKRLSGVQLVRRLLALFRHSQMSKIGKLIRKSRNLEAIPEWYLDTKHFKVDVCPNFENGKIIDTYRDTDGIELVKMYEGFLKDSKLFLSIHAKGATKESLFGEETAKIKNENLKILKKAALWLIDNFVDEFLAYLDNFFEFGGNQKEKDRILNEIWQKWVETNAKMQTLKEQGQLFCHIYVFSMFFLSTIWQGLGENERKKMAKVMAEKRWDQITIFALHLYGKSSSPFGRSSAAFATCDYSQWDELLHHRNAQLVHSLTLFRLIKRFKGFAHFLCQMIQKDTVETKDRILLLFRSVAEFDWLEKQFPMILRIEELNFRCRLHFYEQMFKFKSSTDLHRYSEFRMGFSILFKQLSVRLTAGIKSAKLAHPMLTEIMFVVHEDIFREIGTCVGICCLMLLLKRIECRQNEVENDGENRQFKISTEQLEQCVKSGAKLEQFGTFWETIRKNHIEFLMGSKGNAFPLLIAASSVVDTVLGAKARIGKIVGDKAYKAFWDKGLSAFVETQTFDKEVVLIDHYLIALLIEETEISRMTNKLAADLSVFVHWSDSEPKGAKMDKFWQKKRTIEMHRMYDGLFDVESEVEMTKIALAFEETIKGMKGFLAANRNVGIEKKLAEEWDKMAKKADKETERRTDEMPKRTNWNNLMDTTPKWVKELHAEKFKKYADNRPGRETEKAFFVHPGEILINGLKKGLESCYIEVLRRLGWFMEEEQMKELLEKLGIPFEREQIEEKRERIGSDDGEEKRKKSNRVKKMKRKKNKEKEMKGMNGKEEKKEEEKSKREEEEEGKKEKEEGERKNGGLREKEERRKENMGGKREKEEGEGKNGGGKEEKEEGKGKNEREENGEEGTEEKVEAMRRKAEDGENGKKHNDIPVAKCQFFEMNGKIQKANERAKKEKNDQRKGGRPINAKSAKKSETHQTEEGKASNEKEKEAKSIDLLIEDITTDEFLLEKHRKNMNANNDQSFDNELLANLSVYANEIKQQMETYKQLSNYGTEFRNWAKNVTNEWQNKMREKVPKERNERTKLMNELCRILYRIANFGQKFYEQNWDNCTEQKQIMCSEVKRQLHKRHLARQIAENDQLEKEWGELTKEGQIKAIDTFWGEKNGNRKAKGNRRKEFVAYLEQWRKMRDQMELDENLREYFAEKGYLEQKQSENGKRINEAKYLQEIEFEKCQQKGAKTEEQMLDEILHDYGILEINEKSNDEIKTKIEKMRRIVKEWSDGLGVLLIGGSFLLGVHTAGSDIDTVCVVPGQIPAEQFFGTRNCTPRESGKCDDKSLLCALCTHLNVQSLQRIPFARVPLLKVTLSCGLKIDVLFASIPGLKSVKIDERDSAHITNLIEKLTAQLKKENSNDRKDREKEKQTERMVRSLADNYIYGNLLGFFGGVSFSVLATKIVLLYPGASVPFLLKRFFLTFSLWEWPLPVQIAEISPDSISWSPEGELELRQAQFGLGFYAKMTMPVIAPGKPEQNTTFNVNMLTAKVIGKTMREAFNRLHFVRHKSQKGKWREVLGQRKFSQMYSHFFVVICVGSDNELNDEFCGFVATRIRPLLLTSGQCAHSETNVCHATQMDQCLGEIAWVVGINLKNDLTVHEKGKATNSDQLGINGQNDFGERILDIYKKTILGKTTTNRNSERIRKFLTQNSERDPKDFVHLESKFVDRKEIAKSWRI</sequence>